<dbReference type="SMART" id="SM00849">
    <property type="entry name" value="Lactamase_B"/>
    <property type="match status" value="1"/>
</dbReference>
<dbReference type="EMBL" id="RZTZ01000002">
    <property type="protein sequence ID" value="RVT64918.1"/>
    <property type="molecule type" value="Genomic_DNA"/>
</dbReference>
<dbReference type="CDD" id="cd07728">
    <property type="entry name" value="YtnP-like_MBL-fold"/>
    <property type="match status" value="1"/>
</dbReference>
<comment type="caution">
    <text evidence="6">The sequence shown here is derived from an EMBL/GenBank/DDBJ whole genome shotgun (WGS) entry which is preliminary data.</text>
</comment>
<dbReference type="GO" id="GO:0046872">
    <property type="term" value="F:metal ion binding"/>
    <property type="evidence" value="ECO:0007669"/>
    <property type="project" value="UniProtKB-KW"/>
</dbReference>
<proteinExistence type="inferred from homology"/>
<keyword evidence="2" id="KW-0479">Metal-binding</keyword>
<dbReference type="Pfam" id="PF00753">
    <property type="entry name" value="Lactamase_B"/>
    <property type="match status" value="1"/>
</dbReference>
<protein>
    <submittedName>
        <fullName evidence="6">MBL fold metallo-hydrolase</fullName>
    </submittedName>
</protein>
<evidence type="ECO:0000259" key="5">
    <source>
        <dbReference type="SMART" id="SM00849"/>
    </source>
</evidence>
<evidence type="ECO:0000313" key="6">
    <source>
        <dbReference type="EMBL" id="RVT64918.1"/>
    </source>
</evidence>
<dbReference type="GO" id="GO:0016787">
    <property type="term" value="F:hydrolase activity"/>
    <property type="evidence" value="ECO:0007669"/>
    <property type="project" value="UniProtKB-KW"/>
</dbReference>
<dbReference type="InterPro" id="IPR001279">
    <property type="entry name" value="Metallo-B-lactamas"/>
</dbReference>
<dbReference type="InterPro" id="IPR051013">
    <property type="entry name" value="MBL_superfamily_lactonases"/>
</dbReference>
<keyword evidence="7" id="KW-1185">Reference proteome</keyword>
<keyword evidence="4" id="KW-0862">Zinc</keyword>
<evidence type="ECO:0000313" key="7">
    <source>
        <dbReference type="Proteomes" id="UP000288024"/>
    </source>
</evidence>
<gene>
    <name evidence="6" type="ORF">EM808_05210</name>
</gene>
<evidence type="ECO:0000256" key="4">
    <source>
        <dbReference type="ARBA" id="ARBA00022833"/>
    </source>
</evidence>
<dbReference type="SUPFAM" id="SSF56281">
    <property type="entry name" value="Metallo-hydrolase/oxidoreductase"/>
    <property type="match status" value="1"/>
</dbReference>
<evidence type="ECO:0000256" key="3">
    <source>
        <dbReference type="ARBA" id="ARBA00022801"/>
    </source>
</evidence>
<evidence type="ECO:0000256" key="1">
    <source>
        <dbReference type="ARBA" id="ARBA00007749"/>
    </source>
</evidence>
<name>A0A3S2W544_9BACI</name>
<feature type="domain" description="Metallo-beta-lactamase" evidence="5">
    <location>
        <begin position="50"/>
        <end position="254"/>
    </location>
</feature>
<dbReference type="PANTHER" id="PTHR42978:SF6">
    <property type="entry name" value="QUORUM-QUENCHING LACTONASE YTNP-RELATED"/>
    <property type="match status" value="1"/>
</dbReference>
<dbReference type="InterPro" id="IPR036866">
    <property type="entry name" value="RibonucZ/Hydroxyglut_hydro"/>
</dbReference>
<dbReference type="AlphaFoldDB" id="A0A3S2W544"/>
<evidence type="ECO:0000256" key="2">
    <source>
        <dbReference type="ARBA" id="ARBA00022723"/>
    </source>
</evidence>
<accession>A0A3S2W544</accession>
<sequence length="278" mass="31690">MNSLKIGEITLTWLNGGNTKMDGGAIFGVVPKPLWSKKYESNELNQVNLPSDPIFFEYAGKRILVDAGIGNGKLTEKQKRNYGVDEESSLEENLRKLGVSPQDIDYVLMTHLHFDHASGLSKLEAGELVSIFPNAEIITSNQEWTEMKNPNIRSRNTYWEQNWRPIESQVKTFEQKWSMGPIKLVHTGGHSNGHSILIIEDGGDIAIHLADLLPTHAHHNVLWVTAYDDYPMTSIEEKQKWINWGIENDAWFTFYHDAVYRGVKWNAKGEIKEAVKRD</sequence>
<comment type="similarity">
    <text evidence="1">Belongs to the metallo-beta-lactamase superfamily.</text>
</comment>
<dbReference type="PANTHER" id="PTHR42978">
    <property type="entry name" value="QUORUM-QUENCHING LACTONASE YTNP-RELATED-RELATED"/>
    <property type="match status" value="1"/>
</dbReference>
<reference evidence="6 7" key="1">
    <citation type="submission" date="2019-01" db="EMBL/GenBank/DDBJ databases">
        <title>Bacillus sp. M5HDSG1-1, whole genome shotgun sequence.</title>
        <authorList>
            <person name="Tuo L."/>
        </authorList>
    </citation>
    <scope>NUCLEOTIDE SEQUENCE [LARGE SCALE GENOMIC DNA]</scope>
    <source>
        <strain evidence="6 7">M5HDSG1-1</strain>
    </source>
</reference>
<dbReference type="RefSeq" id="WP_127736938.1">
    <property type="nucleotide sequence ID" value="NZ_JBCMXX010000016.1"/>
</dbReference>
<organism evidence="6 7">
    <name type="scientific">Niallia taxi</name>
    <dbReference type="NCBI Taxonomy" id="2499688"/>
    <lineage>
        <taxon>Bacteria</taxon>
        <taxon>Bacillati</taxon>
        <taxon>Bacillota</taxon>
        <taxon>Bacilli</taxon>
        <taxon>Bacillales</taxon>
        <taxon>Bacillaceae</taxon>
        <taxon>Niallia</taxon>
    </lineage>
</organism>
<dbReference type="Proteomes" id="UP000288024">
    <property type="component" value="Unassembled WGS sequence"/>
</dbReference>
<keyword evidence="3 6" id="KW-0378">Hydrolase</keyword>
<dbReference type="Gene3D" id="3.60.15.10">
    <property type="entry name" value="Ribonuclease Z/Hydroxyacylglutathione hydrolase-like"/>
    <property type="match status" value="1"/>
</dbReference>